<gene>
    <name evidence="4" type="ORF">ATO10_08037</name>
</gene>
<dbReference type="AlphaFoldDB" id="A0A058ZL34"/>
<dbReference type="EMBL" id="AQQY01000004">
    <property type="protein sequence ID" value="KCV82324.1"/>
    <property type="molecule type" value="Genomic_DNA"/>
</dbReference>
<evidence type="ECO:0000259" key="3">
    <source>
        <dbReference type="Pfam" id="PF00685"/>
    </source>
</evidence>
<dbReference type="RefSeq" id="WP_081806469.1">
    <property type="nucleotide sequence ID" value="NZ_AQQY01000004.1"/>
</dbReference>
<keyword evidence="1 4" id="KW-0808">Transferase</keyword>
<name>A0A058ZL34_9RHOB</name>
<evidence type="ECO:0000313" key="4">
    <source>
        <dbReference type="EMBL" id="KCV82324.1"/>
    </source>
</evidence>
<dbReference type="PANTHER" id="PTHR10605:SF56">
    <property type="entry name" value="BIFUNCTIONAL HEPARAN SULFATE N-DEACETYLASE_N-SULFOTRANSFERASE"/>
    <property type="match status" value="1"/>
</dbReference>
<dbReference type="SUPFAM" id="SSF52540">
    <property type="entry name" value="P-loop containing nucleoside triphosphate hydrolases"/>
    <property type="match status" value="1"/>
</dbReference>
<dbReference type="InterPro" id="IPR037359">
    <property type="entry name" value="NST/OST"/>
</dbReference>
<evidence type="ECO:0000313" key="5">
    <source>
        <dbReference type="Proteomes" id="UP000024836"/>
    </source>
</evidence>
<dbReference type="STRING" id="1461693.ATO10_08037"/>
<feature type="domain" description="Sulfotransferase" evidence="3">
    <location>
        <begin position="8"/>
        <end position="210"/>
    </location>
</feature>
<reference evidence="4 5" key="1">
    <citation type="submission" date="2013-04" db="EMBL/GenBank/DDBJ databases">
        <title>Shimia sp. 22II-S11-Z10 Genome Sequencing.</title>
        <authorList>
            <person name="Lai Q."/>
            <person name="Li G."/>
            <person name="Shao Z."/>
        </authorList>
    </citation>
    <scope>NUCLEOTIDE SEQUENCE [LARGE SCALE GENOMIC DNA]</scope>
    <source>
        <strain evidence="5">22II-S11-Z10</strain>
    </source>
</reference>
<dbReference type="Gene3D" id="3.40.50.300">
    <property type="entry name" value="P-loop containing nucleotide triphosphate hydrolases"/>
    <property type="match status" value="1"/>
</dbReference>
<dbReference type="OrthoDB" id="981508at2"/>
<keyword evidence="2" id="KW-0325">Glycoprotein</keyword>
<evidence type="ECO:0000256" key="1">
    <source>
        <dbReference type="ARBA" id="ARBA00022679"/>
    </source>
</evidence>
<dbReference type="Proteomes" id="UP000024836">
    <property type="component" value="Unassembled WGS sequence"/>
</dbReference>
<proteinExistence type="predicted"/>
<sequence length="309" mass="35304">MTRETWLPNFFVAGAPKAGTSSLHQWIADHPDAVGSTEKETYFFVDPDTHMYRPEAHISKGLDTWRAQFQIPEGVEPKVILESTPSYIYSQTALREIPNLPSRPKCLFVLREPVAQVYSLYTYFRDNWNWVPSDMSFESFLQAVREGSHDFNGNELAQNALANAAYVDVLLPWQQALGPDRIMVTTFDELVRDQKALTKRVATWIGLDASFYDDYAFPRENETYVPRNRALQRLNVRLRSALPRGKLYQAARDVYRRLNTTKPTGPTEGDKAVLDALKHEFHSANTRLEEAFNLNLSSWSAGTDFSTKS</sequence>
<organism evidence="4 5">
    <name type="scientific">Actibacterium atlanticum</name>
    <dbReference type="NCBI Taxonomy" id="1461693"/>
    <lineage>
        <taxon>Bacteria</taxon>
        <taxon>Pseudomonadati</taxon>
        <taxon>Pseudomonadota</taxon>
        <taxon>Alphaproteobacteria</taxon>
        <taxon>Rhodobacterales</taxon>
        <taxon>Roseobacteraceae</taxon>
        <taxon>Actibacterium</taxon>
    </lineage>
</organism>
<accession>A0A058ZL34</accession>
<dbReference type="InterPro" id="IPR000863">
    <property type="entry name" value="Sulfotransferase_dom"/>
</dbReference>
<dbReference type="eggNOG" id="COG0457">
    <property type="taxonomic scope" value="Bacteria"/>
</dbReference>
<dbReference type="GO" id="GO:0008146">
    <property type="term" value="F:sulfotransferase activity"/>
    <property type="evidence" value="ECO:0007669"/>
    <property type="project" value="InterPro"/>
</dbReference>
<comment type="caution">
    <text evidence="4">The sequence shown here is derived from an EMBL/GenBank/DDBJ whole genome shotgun (WGS) entry which is preliminary data.</text>
</comment>
<evidence type="ECO:0000256" key="2">
    <source>
        <dbReference type="ARBA" id="ARBA00023180"/>
    </source>
</evidence>
<dbReference type="PANTHER" id="PTHR10605">
    <property type="entry name" value="HEPARAN SULFATE SULFOTRANSFERASE"/>
    <property type="match status" value="1"/>
</dbReference>
<protein>
    <submittedName>
        <fullName evidence="4">Sulfotransferase family protein</fullName>
    </submittedName>
</protein>
<keyword evidence="5" id="KW-1185">Reference proteome</keyword>
<dbReference type="Pfam" id="PF00685">
    <property type="entry name" value="Sulfotransfer_1"/>
    <property type="match status" value="1"/>
</dbReference>
<dbReference type="InterPro" id="IPR027417">
    <property type="entry name" value="P-loop_NTPase"/>
</dbReference>